<protein>
    <recommendedName>
        <fullName evidence="4">Argininosuccinate lyase</fullName>
    </recommendedName>
</protein>
<dbReference type="EMBL" id="BMMF01000011">
    <property type="protein sequence ID" value="GGK45596.1"/>
    <property type="molecule type" value="Genomic_DNA"/>
</dbReference>
<evidence type="ECO:0000256" key="1">
    <source>
        <dbReference type="SAM" id="SignalP"/>
    </source>
</evidence>
<reference evidence="2 3" key="1">
    <citation type="journal article" date="2014" name="Int. J. Syst. Evol. Microbiol.">
        <title>Complete genome sequence of Corynebacterium casei LMG S-19264T (=DSM 44701T), isolated from a smear-ripened cheese.</title>
        <authorList>
            <consortium name="US DOE Joint Genome Institute (JGI-PGF)"/>
            <person name="Walter F."/>
            <person name="Albersmeier A."/>
            <person name="Kalinowski J."/>
            <person name="Ruckert C."/>
        </authorList>
    </citation>
    <scope>NUCLEOTIDE SEQUENCE [LARGE SCALE GENOMIC DNA]</scope>
    <source>
        <strain evidence="2 3">CGMCC 1.9161</strain>
    </source>
</reference>
<evidence type="ECO:0008006" key="4">
    <source>
        <dbReference type="Google" id="ProtNLM"/>
    </source>
</evidence>
<keyword evidence="3" id="KW-1185">Reference proteome</keyword>
<sequence length="114" mass="12274">MISTLLVSARGRIAAGALALALSAAPAIAQNRVVEIVNNTGVTMMEFYASNVDRSSWEEDILGADVLESGYSVDVDIDDGSGQCLFDFRAVFADGDEVVDNRINVCEISTYTYR</sequence>
<dbReference type="Proteomes" id="UP000600449">
    <property type="component" value="Unassembled WGS sequence"/>
</dbReference>
<organism evidence="2 3">
    <name type="scientific">Salinarimonas ramus</name>
    <dbReference type="NCBI Taxonomy" id="690164"/>
    <lineage>
        <taxon>Bacteria</taxon>
        <taxon>Pseudomonadati</taxon>
        <taxon>Pseudomonadota</taxon>
        <taxon>Alphaproteobacteria</taxon>
        <taxon>Hyphomicrobiales</taxon>
        <taxon>Salinarimonadaceae</taxon>
        <taxon>Salinarimonas</taxon>
    </lineage>
</organism>
<feature type="chain" id="PRO_5037043707" description="Argininosuccinate lyase" evidence="1">
    <location>
        <begin position="30"/>
        <end position="114"/>
    </location>
</feature>
<accession>A0A917QDR6</accession>
<keyword evidence="1" id="KW-0732">Signal</keyword>
<comment type="caution">
    <text evidence="2">The sequence shown here is derived from an EMBL/GenBank/DDBJ whole genome shotgun (WGS) entry which is preliminary data.</text>
</comment>
<evidence type="ECO:0000313" key="2">
    <source>
        <dbReference type="EMBL" id="GGK45596.1"/>
    </source>
</evidence>
<feature type="signal peptide" evidence="1">
    <location>
        <begin position="1"/>
        <end position="29"/>
    </location>
</feature>
<name>A0A917QDR6_9HYPH</name>
<dbReference type="RefSeq" id="WP_244645561.1">
    <property type="nucleotide sequence ID" value="NZ_BMMF01000011.1"/>
</dbReference>
<proteinExistence type="predicted"/>
<evidence type="ECO:0000313" key="3">
    <source>
        <dbReference type="Proteomes" id="UP000600449"/>
    </source>
</evidence>
<gene>
    <name evidence="2" type="ORF">GCM10011322_36000</name>
</gene>
<dbReference type="AlphaFoldDB" id="A0A917QDR6"/>